<sequence>MFWRISERDFYALRIPLESGRQSPQSLGGTLFLGIFMQALFFYLIYSQVDSSHYPNIDHVYTIHLRIIISLIFLSFIYSIPYVYKRSQRIQYLISILSIQNAGAACMFIGAMIYIGEDPSLTEETLMNFTYITLAAALLLLVVTVIRFYILLVNGNYRKGSPREQIRARFETKSYVPIVIVGSTILIYILQFLFRNDQIQSLESLFLTLLPLLIFYTMIFVLPEQLVIFYCKCRYKSFHFNKSGFLHSEETSEGEI</sequence>
<organism evidence="2 3">
    <name type="scientific">Bacillus weihaiensis</name>
    <dbReference type="NCBI Taxonomy" id="1547283"/>
    <lineage>
        <taxon>Bacteria</taxon>
        <taxon>Bacillati</taxon>
        <taxon>Bacillota</taxon>
        <taxon>Bacilli</taxon>
        <taxon>Bacillales</taxon>
        <taxon>Bacillaceae</taxon>
        <taxon>Bacillus</taxon>
    </lineage>
</organism>
<keyword evidence="1" id="KW-1133">Transmembrane helix</keyword>
<evidence type="ECO:0000313" key="2">
    <source>
        <dbReference type="EMBL" id="APH03502.1"/>
    </source>
</evidence>
<dbReference type="RefSeq" id="WP_072578292.1">
    <property type="nucleotide sequence ID" value="NZ_CP016020.1"/>
</dbReference>
<keyword evidence="1" id="KW-0472">Membrane</keyword>
<dbReference type="AlphaFoldDB" id="A0A1L3MMG5"/>
<gene>
    <name evidence="2" type="ORF">A9C19_01320</name>
</gene>
<feature type="transmembrane region" description="Helical" evidence="1">
    <location>
        <begin position="27"/>
        <end position="46"/>
    </location>
</feature>
<keyword evidence="3" id="KW-1185">Reference proteome</keyword>
<feature type="transmembrane region" description="Helical" evidence="1">
    <location>
        <begin position="174"/>
        <end position="194"/>
    </location>
</feature>
<dbReference type="KEGG" id="bwh:A9C19_01320"/>
<dbReference type="EMBL" id="CP016020">
    <property type="protein sequence ID" value="APH03502.1"/>
    <property type="molecule type" value="Genomic_DNA"/>
</dbReference>
<proteinExistence type="predicted"/>
<name>A0A1L3MMG5_9BACI</name>
<evidence type="ECO:0000256" key="1">
    <source>
        <dbReference type="SAM" id="Phobius"/>
    </source>
</evidence>
<dbReference type="STRING" id="1547283.A9C19_01320"/>
<evidence type="ECO:0000313" key="3">
    <source>
        <dbReference type="Proteomes" id="UP000181936"/>
    </source>
</evidence>
<feature type="transmembrane region" description="Helical" evidence="1">
    <location>
        <begin position="92"/>
        <end position="116"/>
    </location>
</feature>
<feature type="transmembrane region" description="Helical" evidence="1">
    <location>
        <begin position="206"/>
        <end position="231"/>
    </location>
</feature>
<feature type="transmembrane region" description="Helical" evidence="1">
    <location>
        <begin position="61"/>
        <end position="80"/>
    </location>
</feature>
<protein>
    <recommendedName>
        <fullName evidence="4">ABC transporter ATPase</fullName>
    </recommendedName>
</protein>
<dbReference type="Proteomes" id="UP000181936">
    <property type="component" value="Chromosome"/>
</dbReference>
<evidence type="ECO:0008006" key="4">
    <source>
        <dbReference type="Google" id="ProtNLM"/>
    </source>
</evidence>
<feature type="transmembrane region" description="Helical" evidence="1">
    <location>
        <begin position="128"/>
        <end position="153"/>
    </location>
</feature>
<keyword evidence="1" id="KW-0812">Transmembrane</keyword>
<dbReference type="OrthoDB" id="2435178at2"/>
<reference evidence="2 3" key="1">
    <citation type="journal article" date="2016" name="Sci. Rep.">
        <title>Complete genome sequence and transcriptomic analysis of a novel marine strain Bacillus weihaiensis reveals the mechanism of brown algae degradation.</title>
        <authorList>
            <person name="Zhu Y."/>
            <person name="Chen P."/>
            <person name="Bao Y."/>
            <person name="Men Y."/>
            <person name="Zeng Y."/>
            <person name="Yang J."/>
            <person name="Sun J."/>
            <person name="Sun Y."/>
        </authorList>
    </citation>
    <scope>NUCLEOTIDE SEQUENCE [LARGE SCALE GENOMIC DNA]</scope>
    <source>
        <strain evidence="2 3">Alg07</strain>
    </source>
</reference>
<accession>A0A1L3MMG5</accession>